<evidence type="ECO:0000313" key="2">
    <source>
        <dbReference type="Proteomes" id="UP001230649"/>
    </source>
</evidence>
<dbReference type="EMBL" id="JASBWS010000111">
    <property type="protein sequence ID" value="KAJ9096616.1"/>
    <property type="molecule type" value="Genomic_DNA"/>
</dbReference>
<reference evidence="1" key="1">
    <citation type="submission" date="2023-04" db="EMBL/GenBank/DDBJ databases">
        <title>Draft Genome sequencing of Naganishia species isolated from polar environments using Oxford Nanopore Technology.</title>
        <authorList>
            <person name="Leo P."/>
            <person name="Venkateswaran K."/>
        </authorList>
    </citation>
    <scope>NUCLEOTIDE SEQUENCE</scope>
    <source>
        <strain evidence="1">MNA-CCFEE 5262</strain>
    </source>
</reference>
<protein>
    <submittedName>
        <fullName evidence="1">Uncharacterized protein</fullName>
    </submittedName>
</protein>
<gene>
    <name evidence="1" type="ORF">QFC20_006378</name>
</gene>
<proteinExistence type="predicted"/>
<sequence length="1076" mass="118805">MESAVTKLLVATRQLLESLQMWSVMKMSDLEVSDTYVKLGNDFNNAVGAFVQNNVAMDDLLSVPQDLRECLESLLALDPTPENLDIYLPRVRQIIVTLLSGLKAKQAVYRRIVPGAGGRESTVSTASSSAAPCREPDARQVLLARAEGRPSTEMSFRNPFSGQSEPGEAGRSFSGYSLNSQGSTSGAGRKSPDPTKRYSNLLHQQQRQQQQHAAKWCCSSETRPTAAGTDDIQQQQYVESRNNSTRRSSSFEHINSKWHNDKKPFECSVTACTTRCISSTKETCHTNDNLVEQPPPSIPTRSVERERYALRDEPLVQRPTTTTRALPDVPSTSGDPMTPPRRRSHVAKRNSGGSVNSSGGSRRRESVGDRGTGDVPGISRFSLDSEVTETPPKTRKRVASGEDDGKPVLPPLSGLPSLEEGLSVDTTSKVRSGRSVSPTPNPPASDAAPGMLTTTTTESPAALASLTALQNSEALGRRASKRFSQYQYKQLLPGHHKGPSVSSMRHGRMDSLVEDSASAEAIPPLPPVPAGAQSPVRPPARRVASKSGVPPVPPIPEVLKPKQDAEAAIDVAPLTPELTSDTFRVFLQYGRETKKIMLDRREVTSIANLQGLFMTRFEYAPEAREMFPDVYIKDPATGIAYHLEDMDDVKPDVLLSLNIDQLDQVKQHFDNTISGLLHEIKELKNNVAQNRRLSAFKPEHSTLSPSMHPVDRPSFRSPAPKSFTLSRPSSPVPFAIALPDCDPVVGPNLHAQLDDVQSLRRELGIMRQQYVDFVNQSKTAFSAIRDQTQTMREISTTKLSGSRSLLNNGKHALEKDSSEVVRAVEEVSDAIDAVKDDVVRRQILPPPNRMETMRKNLEEAAAHVEKLKQQVSLVAPAWKATWNEELSTVLEEQRLLKYHESLANDLEGDITQASGIFSTLQEYMAQRQQGLGMTRRQFRPPTRAPETTVPNLLLEIRTQEADPNRRLRAIEEQQRAREREKAAKADDEFSAELTGFVAGRKLKKTGGTEEAERVRARKQEQNFKKMFNGKQQGVKQEGEVSPVTPTVKEEVPDSPTVPVKEEAGVEETVKEEVHNE</sequence>
<dbReference type="Proteomes" id="UP001230649">
    <property type="component" value="Unassembled WGS sequence"/>
</dbReference>
<name>A0ACC2VCP0_9TREE</name>
<evidence type="ECO:0000313" key="1">
    <source>
        <dbReference type="EMBL" id="KAJ9096616.1"/>
    </source>
</evidence>
<comment type="caution">
    <text evidence="1">The sequence shown here is derived from an EMBL/GenBank/DDBJ whole genome shotgun (WGS) entry which is preliminary data.</text>
</comment>
<organism evidence="1 2">
    <name type="scientific">Naganishia adeliensis</name>
    <dbReference type="NCBI Taxonomy" id="92952"/>
    <lineage>
        <taxon>Eukaryota</taxon>
        <taxon>Fungi</taxon>
        <taxon>Dikarya</taxon>
        <taxon>Basidiomycota</taxon>
        <taxon>Agaricomycotina</taxon>
        <taxon>Tremellomycetes</taxon>
        <taxon>Filobasidiales</taxon>
        <taxon>Filobasidiaceae</taxon>
        <taxon>Naganishia</taxon>
    </lineage>
</organism>
<keyword evidence="2" id="KW-1185">Reference proteome</keyword>
<accession>A0ACC2VCP0</accession>